<dbReference type="PANTHER" id="PTHR46825">
    <property type="entry name" value="D-ALANYL-D-ALANINE-CARBOXYPEPTIDASE/ENDOPEPTIDASE AMPH"/>
    <property type="match status" value="1"/>
</dbReference>
<comment type="caution">
    <text evidence="2">The sequence shown here is derived from an EMBL/GenBank/DDBJ whole genome shotgun (WGS) entry which is preliminary data.</text>
</comment>
<dbReference type="InterPro" id="IPR001466">
    <property type="entry name" value="Beta-lactam-related"/>
</dbReference>
<protein>
    <submittedName>
        <fullName evidence="2">Beta-lactamase</fullName>
    </submittedName>
</protein>
<organism evidence="2 3">
    <name type="scientific">Alishewanella jeotgali KCTC 22429</name>
    <dbReference type="NCBI Taxonomy" id="1129374"/>
    <lineage>
        <taxon>Bacteria</taxon>
        <taxon>Pseudomonadati</taxon>
        <taxon>Pseudomonadota</taxon>
        <taxon>Gammaproteobacteria</taxon>
        <taxon>Alteromonadales</taxon>
        <taxon>Alteromonadaceae</taxon>
        <taxon>Alishewanella</taxon>
    </lineage>
</organism>
<dbReference type="InterPro" id="IPR050491">
    <property type="entry name" value="AmpC-like"/>
</dbReference>
<dbReference type="Pfam" id="PF00144">
    <property type="entry name" value="Beta-lactamase"/>
    <property type="match status" value="1"/>
</dbReference>
<gene>
    <name evidence="2" type="ORF">AJE_10679</name>
</gene>
<dbReference type="InterPro" id="IPR012338">
    <property type="entry name" value="Beta-lactam/transpept-like"/>
</dbReference>
<dbReference type="AlphaFoldDB" id="H3ZFP3"/>
<evidence type="ECO:0000313" key="2">
    <source>
        <dbReference type="EMBL" id="EHR40527.1"/>
    </source>
</evidence>
<reference evidence="2 3" key="1">
    <citation type="journal article" date="2012" name="J. Bacteriol.">
        <title>Genome Sequence of Extracellular-Protease-Producing Alishewanella jeotgali Isolated from Traditional Korean Fermented Seafood.</title>
        <authorList>
            <person name="Jung J."/>
            <person name="Chun J."/>
            <person name="Park W."/>
        </authorList>
    </citation>
    <scope>NUCLEOTIDE SEQUENCE [LARGE SCALE GENOMIC DNA]</scope>
    <source>
        <strain evidence="2 3">KCTC 22429</strain>
    </source>
</reference>
<proteinExistence type="predicted"/>
<dbReference type="eggNOG" id="COG1680">
    <property type="taxonomic scope" value="Bacteria"/>
</dbReference>
<sequence>MNRQFDENIKAFVAKSSIPQLAVGVWHNGESYYANYGHESQACVDVFEIGSVGKTFTATLLAVLVDKGLVSLNDNVNKFKPELPFAKDVTLLQLATHTSGLPSDPFTGFVLHAKKAVQNFSHSDYCNFLNGLNKPLKSGKFNYSNIGMALLGNLLADHVGSTYEEAVKTYILDPLGMSDTHVSNTVYDEHRLAIGHGGDGKAVAHFKWDSMEPAGLWRSTTKDMIVFLKAHLGYSGEQWKNLLAKTTVAAINDPKCDHVGLAWMLACGDVVGDYAWHNGQTLGQKSMAVCCPNQDTAIVMLSNKAPRLWHNFFSSYSIEQLSFEMLKELIGGKEHEEKA</sequence>
<dbReference type="RefSeq" id="WP_008950853.1">
    <property type="nucleotide sequence ID" value="NZ_AHTH01000037.1"/>
</dbReference>
<dbReference type="STRING" id="1129374.AJE_10679"/>
<keyword evidence="3" id="KW-1185">Reference proteome</keyword>
<dbReference type="Gene3D" id="3.40.710.10">
    <property type="entry name" value="DD-peptidase/beta-lactamase superfamily"/>
    <property type="match status" value="1"/>
</dbReference>
<dbReference type="EMBL" id="AHTH01000037">
    <property type="protein sequence ID" value="EHR40527.1"/>
    <property type="molecule type" value="Genomic_DNA"/>
</dbReference>
<evidence type="ECO:0000313" key="3">
    <source>
        <dbReference type="Proteomes" id="UP000012046"/>
    </source>
</evidence>
<evidence type="ECO:0000259" key="1">
    <source>
        <dbReference type="Pfam" id="PF00144"/>
    </source>
</evidence>
<accession>H3ZFP3</accession>
<dbReference type="PANTHER" id="PTHR46825:SF10">
    <property type="entry name" value="BETA-LACTAMASE-RELATED DOMAIN-CONTAINING PROTEIN"/>
    <property type="match status" value="1"/>
</dbReference>
<dbReference type="PATRIC" id="fig|1129374.4.peg.2115"/>
<feature type="domain" description="Beta-lactamase-related" evidence="1">
    <location>
        <begin position="5"/>
        <end position="307"/>
    </location>
</feature>
<dbReference type="Proteomes" id="UP000012046">
    <property type="component" value="Unassembled WGS sequence"/>
</dbReference>
<dbReference type="SUPFAM" id="SSF56601">
    <property type="entry name" value="beta-lactamase/transpeptidase-like"/>
    <property type="match status" value="1"/>
</dbReference>
<name>H3ZFP3_9ALTE</name>